<comment type="catalytic activity">
    <reaction evidence="9 10">
        <text>L-threonyl-[protein] + FAD = FMN-L-threonyl-[protein] + AMP + H(+)</text>
        <dbReference type="Rhea" id="RHEA:36847"/>
        <dbReference type="Rhea" id="RHEA-COMP:11060"/>
        <dbReference type="Rhea" id="RHEA-COMP:11061"/>
        <dbReference type="ChEBI" id="CHEBI:15378"/>
        <dbReference type="ChEBI" id="CHEBI:30013"/>
        <dbReference type="ChEBI" id="CHEBI:57692"/>
        <dbReference type="ChEBI" id="CHEBI:74257"/>
        <dbReference type="ChEBI" id="CHEBI:456215"/>
        <dbReference type="EC" id="2.7.1.180"/>
    </reaction>
</comment>
<dbReference type="InterPro" id="IPR003374">
    <property type="entry name" value="ApbE-like_sf"/>
</dbReference>
<feature type="binding site" evidence="11">
    <location>
        <position position="260"/>
    </location>
    <ligand>
        <name>Mg(2+)</name>
        <dbReference type="ChEBI" id="CHEBI:18420"/>
    </ligand>
</feature>
<dbReference type="PANTHER" id="PTHR30040">
    <property type="entry name" value="THIAMINE BIOSYNTHESIS LIPOPROTEIN APBE"/>
    <property type="match status" value="1"/>
</dbReference>
<comment type="similarity">
    <text evidence="10">Belongs to the ApbE family.</text>
</comment>
<evidence type="ECO:0000256" key="6">
    <source>
        <dbReference type="ARBA" id="ARBA00022827"/>
    </source>
</evidence>
<sequence>MQRFGFRAMGGTCEIVLAGLDKRESKRLAALGMKEVARIERHFSRYRPESVVSKINVNAGRGWTACDEEIAALFDYADAVWRISGGLFDVTSGVLRQAWNFERAEVPSPELLLPLLKLVGWGRVERRAGELRLPKVGMELDFGGIGKEYAADAAAELLREHGVRHGYINLGGDLRIVGPKPGGEPWSIGIRAPRQPGMLIASIPVSSGAIATSGDYERFFESAGRRYCHILNPKTGWPVSFWRSVSVLAPMATTAGSCSTIAMLLEADGIDYLEASGFSYLAIDQTGRIYHNQ</sequence>
<proteinExistence type="inferred from homology"/>
<keyword evidence="4 10" id="KW-0808">Transferase</keyword>
<evidence type="ECO:0000256" key="8">
    <source>
        <dbReference type="ARBA" id="ARBA00031306"/>
    </source>
</evidence>
<dbReference type="AlphaFoldDB" id="A0A7C5DDW2"/>
<dbReference type="Pfam" id="PF02424">
    <property type="entry name" value="ApbE"/>
    <property type="match status" value="1"/>
</dbReference>
<keyword evidence="6 10" id="KW-0274">FAD</keyword>
<keyword evidence="7 10" id="KW-0460">Magnesium</keyword>
<comment type="cofactor">
    <cofactor evidence="11">
        <name>Mg(2+)</name>
        <dbReference type="ChEBI" id="CHEBI:18420"/>
    </cofactor>
    <cofactor evidence="11">
        <name>Mn(2+)</name>
        <dbReference type="ChEBI" id="CHEBI:29035"/>
    </cofactor>
    <text evidence="11">Magnesium. Can also use manganese.</text>
</comment>
<evidence type="ECO:0000256" key="5">
    <source>
        <dbReference type="ARBA" id="ARBA00022723"/>
    </source>
</evidence>
<accession>A0A7C5DDW2</accession>
<organism evidence="12">
    <name type="scientific">Chlorobaculum parvum</name>
    <dbReference type="NCBI Taxonomy" id="274539"/>
    <lineage>
        <taxon>Bacteria</taxon>
        <taxon>Pseudomonadati</taxon>
        <taxon>Chlorobiota</taxon>
        <taxon>Chlorobiia</taxon>
        <taxon>Chlorobiales</taxon>
        <taxon>Chlorobiaceae</taxon>
        <taxon>Chlorobaculum</taxon>
    </lineage>
</organism>
<dbReference type="Gene3D" id="3.10.520.10">
    <property type="entry name" value="ApbE-like domains"/>
    <property type="match status" value="1"/>
</dbReference>
<dbReference type="EMBL" id="DRSQ01000101">
    <property type="protein sequence ID" value="HHE31953.1"/>
    <property type="molecule type" value="Genomic_DNA"/>
</dbReference>
<reference evidence="12" key="1">
    <citation type="journal article" date="2020" name="mSystems">
        <title>Genome- and Community-Level Interaction Insights into Carbon Utilization and Element Cycling Functions of Hydrothermarchaeota in Hydrothermal Sediment.</title>
        <authorList>
            <person name="Zhou Z."/>
            <person name="Liu Y."/>
            <person name="Xu W."/>
            <person name="Pan J."/>
            <person name="Luo Z.H."/>
            <person name="Li M."/>
        </authorList>
    </citation>
    <scope>NUCLEOTIDE SEQUENCE [LARGE SCALE GENOMIC DNA]</scope>
    <source>
        <strain evidence="12">HyVt-633</strain>
    </source>
</reference>
<dbReference type="EC" id="2.7.1.180" evidence="1 10"/>
<gene>
    <name evidence="12" type="ORF">ENL07_04845</name>
</gene>
<keyword evidence="5 10" id="KW-0479">Metal-binding</keyword>
<evidence type="ECO:0000256" key="3">
    <source>
        <dbReference type="ARBA" id="ARBA00022630"/>
    </source>
</evidence>
<name>A0A7C5DDW2_9CHLB</name>
<dbReference type="SUPFAM" id="SSF143631">
    <property type="entry name" value="ApbE-like"/>
    <property type="match status" value="1"/>
</dbReference>
<evidence type="ECO:0000256" key="4">
    <source>
        <dbReference type="ARBA" id="ARBA00022679"/>
    </source>
</evidence>
<evidence type="ECO:0000313" key="12">
    <source>
        <dbReference type="EMBL" id="HHE31953.1"/>
    </source>
</evidence>
<evidence type="ECO:0000256" key="2">
    <source>
        <dbReference type="ARBA" id="ARBA00016337"/>
    </source>
</evidence>
<evidence type="ECO:0000256" key="10">
    <source>
        <dbReference type="PIRNR" id="PIRNR006268"/>
    </source>
</evidence>
<protein>
    <recommendedName>
        <fullName evidence="2 10">FAD:protein FMN transferase</fullName>
        <ecNumber evidence="1 10">2.7.1.180</ecNumber>
    </recommendedName>
    <alternativeName>
        <fullName evidence="8 10">Flavin transferase</fullName>
    </alternativeName>
</protein>
<dbReference type="InterPro" id="IPR024932">
    <property type="entry name" value="ApbE"/>
</dbReference>
<evidence type="ECO:0000256" key="11">
    <source>
        <dbReference type="PIRSR" id="PIRSR006268-2"/>
    </source>
</evidence>
<dbReference type="GO" id="GO:0016740">
    <property type="term" value="F:transferase activity"/>
    <property type="evidence" value="ECO:0007669"/>
    <property type="project" value="UniProtKB-UniRule"/>
</dbReference>
<feature type="binding site" evidence="11">
    <location>
        <position position="144"/>
    </location>
    <ligand>
        <name>Mg(2+)</name>
        <dbReference type="ChEBI" id="CHEBI:18420"/>
    </ligand>
</feature>
<dbReference type="GO" id="GO:0046872">
    <property type="term" value="F:metal ion binding"/>
    <property type="evidence" value="ECO:0007669"/>
    <property type="project" value="UniProtKB-UniRule"/>
</dbReference>
<keyword evidence="3 10" id="KW-0285">Flavoprotein</keyword>
<evidence type="ECO:0000256" key="1">
    <source>
        <dbReference type="ARBA" id="ARBA00011955"/>
    </source>
</evidence>
<dbReference type="Proteomes" id="UP000886058">
    <property type="component" value="Unassembled WGS sequence"/>
</dbReference>
<dbReference type="PIRSF" id="PIRSF006268">
    <property type="entry name" value="ApbE"/>
    <property type="match status" value="1"/>
</dbReference>
<dbReference type="PANTHER" id="PTHR30040:SF2">
    <property type="entry name" value="FAD:PROTEIN FMN TRANSFERASE"/>
    <property type="match status" value="1"/>
</dbReference>
<comment type="caution">
    <text evidence="12">The sequence shown here is derived from an EMBL/GenBank/DDBJ whole genome shotgun (WGS) entry which is preliminary data.</text>
</comment>
<evidence type="ECO:0000256" key="9">
    <source>
        <dbReference type="ARBA" id="ARBA00048540"/>
    </source>
</evidence>
<evidence type="ECO:0000256" key="7">
    <source>
        <dbReference type="ARBA" id="ARBA00022842"/>
    </source>
</evidence>